<dbReference type="EMBL" id="CP159218">
    <property type="protein sequence ID" value="XCG64862.1"/>
    <property type="molecule type" value="Genomic_DNA"/>
</dbReference>
<dbReference type="AlphaFoldDB" id="A0AAU8DS78"/>
<dbReference type="PANTHER" id="PTHR41521:SF4">
    <property type="entry name" value="BLR0684 PROTEIN"/>
    <property type="match status" value="1"/>
</dbReference>
<feature type="domain" description="DUF1330" evidence="1">
    <location>
        <begin position="2"/>
        <end position="97"/>
    </location>
</feature>
<evidence type="ECO:0000313" key="2">
    <source>
        <dbReference type="EMBL" id="XCG64862.1"/>
    </source>
</evidence>
<dbReference type="RefSeq" id="WP_353650474.1">
    <property type="nucleotide sequence ID" value="NZ_CP159218.1"/>
</dbReference>
<dbReference type="PANTHER" id="PTHR41521">
    <property type="match status" value="1"/>
</dbReference>
<reference evidence="2" key="1">
    <citation type="submission" date="2024-05" db="EMBL/GenBank/DDBJ databases">
        <authorList>
            <person name="Cai S.Y."/>
            <person name="Jin L.M."/>
            <person name="Li H.R."/>
        </authorList>
    </citation>
    <scope>NUCLEOTIDE SEQUENCE</scope>
    <source>
        <strain evidence="2">A5-74</strain>
    </source>
</reference>
<sequence length="129" mass="13712">MTAYAVAHLTHPPANMPDEILLYMDRVQATLDPFGGRFLVHGGLIEILEGTWPGVLVLIEFPDIATASAWYESAAYSAIKALRTRNIPSHAILADGVAADYDAAHTAALLRQSGHGSAAVEERDATSVG</sequence>
<name>A0AAU8DS78_9ACTN</name>
<organism evidence="2">
    <name type="scientific">Nakamurella sp. A5-74</name>
    <dbReference type="NCBI Taxonomy" id="3158264"/>
    <lineage>
        <taxon>Bacteria</taxon>
        <taxon>Bacillati</taxon>
        <taxon>Actinomycetota</taxon>
        <taxon>Actinomycetes</taxon>
        <taxon>Nakamurellales</taxon>
        <taxon>Nakamurellaceae</taxon>
        <taxon>Nakamurella</taxon>
    </lineage>
</organism>
<proteinExistence type="predicted"/>
<dbReference type="Pfam" id="PF07045">
    <property type="entry name" value="DUF1330"/>
    <property type="match status" value="1"/>
</dbReference>
<dbReference type="SUPFAM" id="SSF54909">
    <property type="entry name" value="Dimeric alpha+beta barrel"/>
    <property type="match status" value="1"/>
</dbReference>
<dbReference type="InterPro" id="IPR011008">
    <property type="entry name" value="Dimeric_a/b-barrel"/>
</dbReference>
<dbReference type="Gene3D" id="3.30.70.100">
    <property type="match status" value="1"/>
</dbReference>
<accession>A0AAU8DS78</accession>
<evidence type="ECO:0000259" key="1">
    <source>
        <dbReference type="Pfam" id="PF07045"/>
    </source>
</evidence>
<gene>
    <name evidence="2" type="ORF">ABLG96_05980</name>
</gene>
<dbReference type="InterPro" id="IPR010753">
    <property type="entry name" value="DUF1330"/>
</dbReference>
<protein>
    <submittedName>
        <fullName evidence="2">DUF1330 domain-containing protein</fullName>
    </submittedName>
</protein>